<name>A0A0G9H7G5_9GAMM</name>
<dbReference type="AlphaFoldDB" id="A0A0G9H7G5"/>
<dbReference type="RefSeq" id="WP_046970308.1">
    <property type="nucleotide sequence ID" value="NZ_JPLA01000006.1"/>
</dbReference>
<sequence length="137" mass="14396">MANTLYDKGRQRFLEGQLNWLTDTYKVLLVDTGAYTANFTTHEFLSDIPTSARIGTSSGVALTSKTSTGGAADAADITFSAVSGASIEALVIFKDTGTEGTSPLVAYIDTATGLPITPNGGDIIVTWDNGPNKIFKL</sequence>
<accession>A0A0G9H7G5</accession>
<evidence type="ECO:0000313" key="1">
    <source>
        <dbReference type="EMBL" id="KLD65426.1"/>
    </source>
</evidence>
<evidence type="ECO:0000313" key="2">
    <source>
        <dbReference type="Proteomes" id="UP000035481"/>
    </source>
</evidence>
<reference evidence="1 2" key="1">
    <citation type="journal article" date="2015" name="Antonie Van Leeuwenhoek">
        <title>A phylogenomic and molecular marker based taxonomic framework for the order Xanthomonadales: proposal to transfer the families Algiphilaceae and Solimonadaceae to the order Nevskiales ord. nov. and to create a new family within the order Xanthomonadales, the family Rhodanobacteraceae fam. nov., containing the genus Rhodanobacter and its closest relatives.</title>
        <authorList>
            <person name="Naushad S."/>
            <person name="Adeolu M."/>
            <person name="Wong S."/>
            <person name="Sohail M."/>
            <person name="Schellhorn H.E."/>
            <person name="Gupta R.S."/>
        </authorList>
    </citation>
    <scope>NUCLEOTIDE SEQUENCE [LARGE SCALE GENOMIC DNA]</scope>
    <source>
        <strain evidence="1 2">DSM 16301</strain>
    </source>
</reference>
<dbReference type="OrthoDB" id="6691729at2"/>
<organism evidence="1 2">
    <name type="scientific">Dyella japonica DSM 16301</name>
    <dbReference type="NCBI Taxonomy" id="1440762"/>
    <lineage>
        <taxon>Bacteria</taxon>
        <taxon>Pseudomonadati</taxon>
        <taxon>Pseudomonadota</taxon>
        <taxon>Gammaproteobacteria</taxon>
        <taxon>Lysobacterales</taxon>
        <taxon>Rhodanobacteraceae</taxon>
        <taxon>Dyella</taxon>
    </lineage>
</organism>
<dbReference type="STRING" id="1440762.Y882_02575"/>
<dbReference type="Proteomes" id="UP000035481">
    <property type="component" value="Unassembled WGS sequence"/>
</dbReference>
<dbReference type="EMBL" id="JPLA01000006">
    <property type="protein sequence ID" value="KLD65426.1"/>
    <property type="molecule type" value="Genomic_DNA"/>
</dbReference>
<proteinExistence type="predicted"/>
<comment type="caution">
    <text evidence="1">The sequence shown here is derived from an EMBL/GenBank/DDBJ whole genome shotgun (WGS) entry which is preliminary data.</text>
</comment>
<dbReference type="PATRIC" id="fig|1440762.4.peg.3296"/>
<gene>
    <name evidence="1" type="ORF">Y882_02575</name>
</gene>
<protein>
    <submittedName>
        <fullName evidence="1">Uncharacterized protein</fullName>
    </submittedName>
</protein>